<dbReference type="RefSeq" id="XP_003384891.2">
    <property type="nucleotide sequence ID" value="XM_003384843.3"/>
</dbReference>
<dbReference type="EnsemblMetazoa" id="XM_003384843.3">
    <property type="protein sequence ID" value="XP_003384891.2"/>
    <property type="gene ID" value="LOC100641543"/>
</dbReference>
<feature type="transmembrane region" description="Helical" evidence="1">
    <location>
        <begin position="200"/>
        <end position="221"/>
    </location>
</feature>
<keyword evidence="3" id="KW-1185">Reference proteome</keyword>
<dbReference type="GeneID" id="100641543"/>
<protein>
    <submittedName>
        <fullName evidence="2">Uncharacterized protein</fullName>
    </submittedName>
</protein>
<keyword evidence="1" id="KW-0812">Transmembrane</keyword>
<keyword evidence="1" id="KW-1133">Transmembrane helix</keyword>
<evidence type="ECO:0000256" key="1">
    <source>
        <dbReference type="SAM" id="Phobius"/>
    </source>
</evidence>
<evidence type="ECO:0000313" key="2">
    <source>
        <dbReference type="EnsemblMetazoa" id="XP_003384891.2"/>
    </source>
</evidence>
<organism evidence="2 3">
    <name type="scientific">Amphimedon queenslandica</name>
    <name type="common">Sponge</name>
    <dbReference type="NCBI Taxonomy" id="400682"/>
    <lineage>
        <taxon>Eukaryota</taxon>
        <taxon>Metazoa</taxon>
        <taxon>Porifera</taxon>
        <taxon>Demospongiae</taxon>
        <taxon>Heteroscleromorpha</taxon>
        <taxon>Haplosclerida</taxon>
        <taxon>Niphatidae</taxon>
        <taxon>Amphimedon</taxon>
    </lineage>
</organism>
<keyword evidence="1" id="KW-0472">Membrane</keyword>
<reference evidence="2" key="2">
    <citation type="submission" date="2024-06" db="UniProtKB">
        <authorList>
            <consortium name="EnsemblMetazoa"/>
        </authorList>
    </citation>
    <scope>IDENTIFICATION</scope>
</reference>
<dbReference type="KEGG" id="aqu:100641543"/>
<evidence type="ECO:0000313" key="3">
    <source>
        <dbReference type="Proteomes" id="UP000007879"/>
    </source>
</evidence>
<dbReference type="AlphaFoldDB" id="A0AAN0ICA0"/>
<accession>A0AAN0ICA0</accession>
<sequence length="322" mass="36510">MSGPNLRQRIEQNVFCALTPSIGHNVISAYTSRLVASNIDPFLLARNLFSSSIISDECYRTVTDRHCGMTATQRLEYLVHTIRGSVKTKPHVFRQFLSVLFNLEDTVGIALAEEMITAYEVQEAVELQDSLHLQAHTIQSMVDDTMEKILKWQETRRNTIEKLDDLADFAKRYWNISLLAFGIVITLVGMTLMIEIVLPLVLIISFIVRSAAGILVSRINYIEANEYVNREKSDKNEVIKYLNKLRDIETAANYPVSLNAKDFLQIFSKIHPHENGSSILDIVEGIASTLIEFLPCGTDPVIRLNTRLRKELDIVCKKIKAL</sequence>
<reference evidence="3" key="1">
    <citation type="journal article" date="2010" name="Nature">
        <title>The Amphimedon queenslandica genome and the evolution of animal complexity.</title>
        <authorList>
            <person name="Srivastava M."/>
            <person name="Simakov O."/>
            <person name="Chapman J."/>
            <person name="Fahey B."/>
            <person name="Gauthier M.E."/>
            <person name="Mitros T."/>
            <person name="Richards G.S."/>
            <person name="Conaco C."/>
            <person name="Dacre M."/>
            <person name="Hellsten U."/>
            <person name="Larroux C."/>
            <person name="Putnam N.H."/>
            <person name="Stanke M."/>
            <person name="Adamska M."/>
            <person name="Darling A."/>
            <person name="Degnan S.M."/>
            <person name="Oakley T.H."/>
            <person name="Plachetzki D.C."/>
            <person name="Zhai Y."/>
            <person name="Adamski M."/>
            <person name="Calcino A."/>
            <person name="Cummins S.F."/>
            <person name="Goodstein D.M."/>
            <person name="Harris C."/>
            <person name="Jackson D.J."/>
            <person name="Leys S.P."/>
            <person name="Shu S."/>
            <person name="Woodcroft B.J."/>
            <person name="Vervoort M."/>
            <person name="Kosik K.S."/>
            <person name="Manning G."/>
            <person name="Degnan B.M."/>
            <person name="Rokhsar D.S."/>
        </authorList>
    </citation>
    <scope>NUCLEOTIDE SEQUENCE [LARGE SCALE GENOMIC DNA]</scope>
</reference>
<feature type="transmembrane region" description="Helical" evidence="1">
    <location>
        <begin position="173"/>
        <end position="194"/>
    </location>
</feature>
<dbReference type="Proteomes" id="UP000007879">
    <property type="component" value="Unassembled WGS sequence"/>
</dbReference>
<proteinExistence type="predicted"/>
<name>A0AAN0ICA0_AMPQE</name>